<dbReference type="GO" id="GO:0006364">
    <property type="term" value="P:rRNA processing"/>
    <property type="evidence" value="ECO:0007669"/>
    <property type="project" value="TreeGrafter"/>
</dbReference>
<keyword evidence="4" id="KW-0255">Endonuclease</keyword>
<protein>
    <submittedName>
        <fullName evidence="9">Ribonuclease G/E</fullName>
    </submittedName>
</protein>
<keyword evidence="10" id="KW-1185">Reference proteome</keyword>
<dbReference type="Proteomes" id="UP000553766">
    <property type="component" value="Unassembled WGS sequence"/>
</dbReference>
<evidence type="ECO:0000256" key="2">
    <source>
        <dbReference type="ARBA" id="ARBA00022722"/>
    </source>
</evidence>
<gene>
    <name evidence="9" type="ORF">FHS89_002622</name>
</gene>
<dbReference type="GO" id="GO:0003723">
    <property type="term" value="F:RNA binding"/>
    <property type="evidence" value="ECO:0007669"/>
    <property type="project" value="UniProtKB-KW"/>
</dbReference>
<sequence length="343" mass="36903">MKGRVIAIDQRPDGQGSMAALIEDGIVEDLIIDPAAPGIHPGQIWRGQPDRPMKGMGGLMVRLDAGNGFLKEGKGVAPGEPLLVQVSTHAEPGKAPPVTRRLLFKSRYAIATPMAPGLNISRSIRDPEERDVLEAAVAPLMQPGEGMIIRTAARGVVLEDVAEDAAAMLELSRAVMADLTGPPELLVDTPDAGMLAWRDWPEPDILDDAPGAFERHNVWDTIDGLRSPRVPLGQGAYMFIEPVRALVAVDVNTGKDMSPAGSLTTNIAALRALPRQLRLRGLGGQIVLDLAPMTKRDRPQLESTLKSAFRGDVETSLAGWTPLGHMELLRKRERLPLAEVLPA</sequence>
<evidence type="ECO:0000256" key="7">
    <source>
        <dbReference type="ARBA" id="ARBA00022884"/>
    </source>
</evidence>
<evidence type="ECO:0000313" key="9">
    <source>
        <dbReference type="EMBL" id="MBB5516591.1"/>
    </source>
</evidence>
<dbReference type="Pfam" id="PF10150">
    <property type="entry name" value="RNase_E_G"/>
    <property type="match status" value="2"/>
</dbReference>
<evidence type="ECO:0000259" key="8">
    <source>
        <dbReference type="Pfam" id="PF10150"/>
    </source>
</evidence>
<dbReference type="AlphaFoldDB" id="A0A840WPK9"/>
<keyword evidence="6" id="KW-0460">Magnesium</keyword>
<comment type="caution">
    <text evidence="9">The sequence shown here is derived from an EMBL/GenBank/DDBJ whole genome shotgun (WGS) entry which is preliminary data.</text>
</comment>
<reference evidence="9 10" key="1">
    <citation type="submission" date="2020-08" db="EMBL/GenBank/DDBJ databases">
        <title>Genomic Encyclopedia of Type Strains, Phase IV (KMG-IV): sequencing the most valuable type-strain genomes for metagenomic binning, comparative biology and taxonomic classification.</title>
        <authorList>
            <person name="Goeker M."/>
        </authorList>
    </citation>
    <scope>NUCLEOTIDE SEQUENCE [LARGE SCALE GENOMIC DNA]</scope>
    <source>
        <strain evidence="9 10">DSM 103377</strain>
    </source>
</reference>
<keyword evidence="3" id="KW-0479">Metal-binding</keyword>
<evidence type="ECO:0000256" key="3">
    <source>
        <dbReference type="ARBA" id="ARBA00022723"/>
    </source>
</evidence>
<keyword evidence="5" id="KW-0378">Hydrolase</keyword>
<dbReference type="EMBL" id="JACIJS010000007">
    <property type="protein sequence ID" value="MBB5516591.1"/>
    <property type="molecule type" value="Genomic_DNA"/>
</dbReference>
<comment type="cofactor">
    <cofactor evidence="1">
        <name>Mg(2+)</name>
        <dbReference type="ChEBI" id="CHEBI:18420"/>
    </cofactor>
</comment>
<evidence type="ECO:0000256" key="1">
    <source>
        <dbReference type="ARBA" id="ARBA00001946"/>
    </source>
</evidence>
<keyword evidence="7" id="KW-0694">RNA-binding</keyword>
<evidence type="ECO:0000313" key="10">
    <source>
        <dbReference type="Proteomes" id="UP000553766"/>
    </source>
</evidence>
<proteinExistence type="predicted"/>
<dbReference type="GO" id="GO:0016787">
    <property type="term" value="F:hydrolase activity"/>
    <property type="evidence" value="ECO:0007669"/>
    <property type="project" value="UniProtKB-KW"/>
</dbReference>
<evidence type="ECO:0000256" key="6">
    <source>
        <dbReference type="ARBA" id="ARBA00022842"/>
    </source>
</evidence>
<evidence type="ECO:0000256" key="4">
    <source>
        <dbReference type="ARBA" id="ARBA00022759"/>
    </source>
</evidence>
<dbReference type="PANTHER" id="PTHR30001:SF1">
    <property type="entry name" value="RIBONUCLEASE E_G-LIKE PROTEIN, CHLOROPLASTIC"/>
    <property type="match status" value="1"/>
</dbReference>
<accession>A0A840WPK9</accession>
<dbReference type="InterPro" id="IPR019307">
    <property type="entry name" value="RNA-bd_AU-1/RNase_E/G"/>
</dbReference>
<dbReference type="InterPro" id="IPR004659">
    <property type="entry name" value="RNase_E/G"/>
</dbReference>
<dbReference type="PANTHER" id="PTHR30001">
    <property type="entry name" value="RIBONUCLEASE"/>
    <property type="match status" value="1"/>
</dbReference>
<evidence type="ECO:0000256" key="5">
    <source>
        <dbReference type="ARBA" id="ARBA00022801"/>
    </source>
</evidence>
<dbReference type="GO" id="GO:0004519">
    <property type="term" value="F:endonuclease activity"/>
    <property type="evidence" value="ECO:0007669"/>
    <property type="project" value="UniProtKB-KW"/>
</dbReference>
<keyword evidence="2" id="KW-0540">Nuclease</keyword>
<dbReference type="GO" id="GO:0005737">
    <property type="term" value="C:cytoplasm"/>
    <property type="evidence" value="ECO:0007669"/>
    <property type="project" value="TreeGrafter"/>
</dbReference>
<dbReference type="RefSeq" id="WP_184012334.1">
    <property type="nucleotide sequence ID" value="NZ_JACIJS010000007.1"/>
</dbReference>
<name>A0A840WPK9_9RHOB</name>
<dbReference type="GO" id="GO:0046872">
    <property type="term" value="F:metal ion binding"/>
    <property type="evidence" value="ECO:0007669"/>
    <property type="project" value="UniProtKB-KW"/>
</dbReference>
<feature type="domain" description="RNA-binding protein AU-1/Ribonuclease E/G" evidence="8">
    <location>
        <begin position="105"/>
        <end position="203"/>
    </location>
</feature>
<dbReference type="GO" id="GO:0004540">
    <property type="term" value="F:RNA nuclease activity"/>
    <property type="evidence" value="ECO:0007669"/>
    <property type="project" value="InterPro"/>
</dbReference>
<organism evidence="9 10">
    <name type="scientific">Rubricella aquisinus</name>
    <dbReference type="NCBI Taxonomy" id="2028108"/>
    <lineage>
        <taxon>Bacteria</taxon>
        <taxon>Pseudomonadati</taxon>
        <taxon>Pseudomonadota</taxon>
        <taxon>Alphaproteobacteria</taxon>
        <taxon>Rhodobacterales</taxon>
        <taxon>Paracoccaceae</taxon>
        <taxon>Rubricella</taxon>
    </lineage>
</organism>
<feature type="domain" description="RNA-binding protein AU-1/Ribonuclease E/G" evidence="8">
    <location>
        <begin position="212"/>
        <end position="332"/>
    </location>
</feature>